<dbReference type="AlphaFoldDB" id="A0A1R1L9B1"/>
<evidence type="ECO:0000313" key="9">
    <source>
        <dbReference type="Proteomes" id="UP000187085"/>
    </source>
</evidence>
<dbReference type="InterPro" id="IPR021137">
    <property type="entry name" value="Ribosomal_bL35-like"/>
</dbReference>
<dbReference type="Gene3D" id="4.10.410.60">
    <property type="match status" value="1"/>
</dbReference>
<dbReference type="OrthoDB" id="9804851at2"/>
<dbReference type="EMBL" id="MRDE01000064">
    <property type="protein sequence ID" value="OMH24127.1"/>
    <property type="molecule type" value="Genomic_DNA"/>
</dbReference>
<proteinExistence type="inferred from homology"/>
<feature type="region of interest" description="Disordered" evidence="7">
    <location>
        <begin position="1"/>
        <end position="40"/>
    </location>
</feature>
<dbReference type="NCBIfam" id="TIGR00001">
    <property type="entry name" value="rpmI_bact"/>
    <property type="match status" value="1"/>
</dbReference>
<dbReference type="GO" id="GO:0003735">
    <property type="term" value="F:structural constituent of ribosome"/>
    <property type="evidence" value="ECO:0007669"/>
    <property type="project" value="InterPro"/>
</dbReference>
<keyword evidence="2 5" id="KW-0689">Ribosomal protein</keyword>
<dbReference type="PANTHER" id="PTHR33343:SF1">
    <property type="entry name" value="LARGE RIBOSOMAL SUBUNIT PROTEIN BL35M"/>
    <property type="match status" value="1"/>
</dbReference>
<dbReference type="Pfam" id="PF01632">
    <property type="entry name" value="Ribosomal_L35p"/>
    <property type="match status" value="1"/>
</dbReference>
<dbReference type="RefSeq" id="WP_076704241.1">
    <property type="nucleotide sequence ID" value="NZ_MRDE01000064.1"/>
</dbReference>
<dbReference type="PANTHER" id="PTHR33343">
    <property type="entry name" value="54S RIBOSOMAL PROTEIN BL35M"/>
    <property type="match status" value="1"/>
</dbReference>
<dbReference type="SUPFAM" id="SSF143034">
    <property type="entry name" value="L35p-like"/>
    <property type="match status" value="1"/>
</dbReference>
<dbReference type="Proteomes" id="UP000187085">
    <property type="component" value="Unassembled WGS sequence"/>
</dbReference>
<reference evidence="8 9" key="1">
    <citation type="submission" date="2016-12" db="EMBL/GenBank/DDBJ databases">
        <title>Draft genome of Tersicoccus phoenicis 1P05MA.</title>
        <authorList>
            <person name="Nakajima Y."/>
            <person name="Yoshizawa S."/>
            <person name="Nakamura K."/>
            <person name="Ogura Y."/>
            <person name="Hayashi T."/>
            <person name="Kogure K."/>
        </authorList>
    </citation>
    <scope>NUCLEOTIDE SEQUENCE [LARGE SCALE GENOMIC DNA]</scope>
    <source>
        <strain evidence="8 9">1p05MA</strain>
    </source>
</reference>
<keyword evidence="3 5" id="KW-0687">Ribonucleoprotein</keyword>
<evidence type="ECO:0000256" key="6">
    <source>
        <dbReference type="RuleBase" id="RU000568"/>
    </source>
</evidence>
<name>A0A1R1L9B1_9MICC</name>
<evidence type="ECO:0000256" key="3">
    <source>
        <dbReference type="ARBA" id="ARBA00023274"/>
    </source>
</evidence>
<evidence type="ECO:0000256" key="5">
    <source>
        <dbReference type="HAMAP-Rule" id="MF_00514"/>
    </source>
</evidence>
<dbReference type="PROSITE" id="PS00936">
    <property type="entry name" value="RIBOSOMAL_L35"/>
    <property type="match status" value="1"/>
</dbReference>
<comment type="similarity">
    <text evidence="1 5 6">Belongs to the bacterial ribosomal protein bL35 family.</text>
</comment>
<dbReference type="InterPro" id="IPR037229">
    <property type="entry name" value="Ribosomal_bL35_sf"/>
</dbReference>
<dbReference type="STRING" id="554083.BKD30_09490"/>
<feature type="compositionally biased region" description="Basic residues" evidence="7">
    <location>
        <begin position="1"/>
        <end position="15"/>
    </location>
</feature>
<accession>A0A1R1L9B1</accession>
<comment type="caution">
    <text evidence="8">The sequence shown here is derived from an EMBL/GenBank/DDBJ whole genome shotgun (WGS) entry which is preliminary data.</text>
</comment>
<evidence type="ECO:0000256" key="7">
    <source>
        <dbReference type="SAM" id="MobiDB-lite"/>
    </source>
</evidence>
<dbReference type="PRINTS" id="PR00064">
    <property type="entry name" value="RIBOSOMALL35"/>
</dbReference>
<keyword evidence="9" id="KW-1185">Reference proteome</keyword>
<evidence type="ECO:0000256" key="4">
    <source>
        <dbReference type="ARBA" id="ARBA00071664"/>
    </source>
</evidence>
<organism evidence="8 9">
    <name type="scientific">Tersicoccus phoenicis</name>
    <dbReference type="NCBI Taxonomy" id="554083"/>
    <lineage>
        <taxon>Bacteria</taxon>
        <taxon>Bacillati</taxon>
        <taxon>Actinomycetota</taxon>
        <taxon>Actinomycetes</taxon>
        <taxon>Micrococcales</taxon>
        <taxon>Micrococcaceae</taxon>
        <taxon>Tersicoccus</taxon>
    </lineage>
</organism>
<sequence>MPKQKTHSGAKKRFKVTGSGKLRRQQSSMRHNFERKPSTLTRRLSMDKDVSPADTKTIKRMLGL</sequence>
<dbReference type="GO" id="GO:0006412">
    <property type="term" value="P:translation"/>
    <property type="evidence" value="ECO:0007669"/>
    <property type="project" value="UniProtKB-UniRule"/>
</dbReference>
<protein>
    <recommendedName>
        <fullName evidence="4 5">Large ribosomal subunit protein bL35</fullName>
    </recommendedName>
</protein>
<dbReference type="InterPro" id="IPR018265">
    <property type="entry name" value="Ribosomal_bL35_CS"/>
</dbReference>
<evidence type="ECO:0000256" key="2">
    <source>
        <dbReference type="ARBA" id="ARBA00022980"/>
    </source>
</evidence>
<evidence type="ECO:0000256" key="1">
    <source>
        <dbReference type="ARBA" id="ARBA00006598"/>
    </source>
</evidence>
<dbReference type="HAMAP" id="MF_00514">
    <property type="entry name" value="Ribosomal_bL35"/>
    <property type="match status" value="1"/>
</dbReference>
<gene>
    <name evidence="5" type="primary">rpmI</name>
    <name evidence="8" type="ORF">BKD30_09490</name>
</gene>
<evidence type="ECO:0000313" key="8">
    <source>
        <dbReference type="EMBL" id="OMH24127.1"/>
    </source>
</evidence>
<dbReference type="FunFam" id="4.10.410.60:FF:000001">
    <property type="entry name" value="50S ribosomal protein L35"/>
    <property type="match status" value="1"/>
</dbReference>
<dbReference type="InterPro" id="IPR001706">
    <property type="entry name" value="Ribosomal_bL35"/>
</dbReference>
<dbReference type="GO" id="GO:0022625">
    <property type="term" value="C:cytosolic large ribosomal subunit"/>
    <property type="evidence" value="ECO:0007669"/>
    <property type="project" value="TreeGrafter"/>
</dbReference>